<dbReference type="Pfam" id="PF00665">
    <property type="entry name" value="rve"/>
    <property type="match status" value="1"/>
</dbReference>
<dbReference type="PROSITE" id="PS50994">
    <property type="entry name" value="INTEGRASE"/>
    <property type="match status" value="1"/>
</dbReference>
<dbReference type="AlphaFoldDB" id="A0AA91V949"/>
<dbReference type="Gene3D" id="3.30.420.10">
    <property type="entry name" value="Ribonuclease H-like superfamily/Ribonuclease H"/>
    <property type="match status" value="1"/>
</dbReference>
<dbReference type="Proteomes" id="UP000221020">
    <property type="component" value="Unassembled WGS sequence"/>
</dbReference>
<dbReference type="InterPro" id="IPR025948">
    <property type="entry name" value="HTH-like_dom"/>
</dbReference>
<dbReference type="RefSeq" id="WP_097899232.1">
    <property type="nucleotide sequence ID" value="NZ_NVOR01000093.1"/>
</dbReference>
<feature type="region of interest" description="Disordered" evidence="2">
    <location>
        <begin position="89"/>
        <end position="108"/>
    </location>
</feature>
<reference evidence="4 5" key="1">
    <citation type="submission" date="2017-09" db="EMBL/GenBank/DDBJ databases">
        <title>Large-scale bioinformatics analysis of Bacillus genomes uncovers conserved roles of natural products in bacterial physiology.</title>
        <authorList>
            <consortium name="Agbiome Team Llc"/>
            <person name="Bleich R.M."/>
            <person name="Grubbs K.J."/>
            <person name="Santa Maria K.C."/>
            <person name="Allen S.E."/>
            <person name="Farag S."/>
            <person name="Shank E.A."/>
            <person name="Bowers A."/>
        </authorList>
    </citation>
    <scope>NUCLEOTIDE SEQUENCE [LARGE SCALE GENOMIC DNA]</scope>
    <source>
        <strain evidence="4 5">AFS092012</strain>
    </source>
</reference>
<dbReference type="Pfam" id="PF13333">
    <property type="entry name" value="rve_2"/>
    <property type="match status" value="1"/>
</dbReference>
<comment type="caution">
    <text evidence="4">The sequence shown here is derived from an EMBL/GenBank/DDBJ whole genome shotgun (WGS) entry which is preliminary data.</text>
</comment>
<dbReference type="InterPro" id="IPR050900">
    <property type="entry name" value="Transposase_IS3/IS150/IS904"/>
</dbReference>
<dbReference type="PANTHER" id="PTHR46889">
    <property type="entry name" value="TRANSPOSASE INSF FOR INSERTION SEQUENCE IS3B-RELATED"/>
    <property type="match status" value="1"/>
</dbReference>
<gene>
    <name evidence="4" type="ORF">CON65_20355</name>
</gene>
<proteinExistence type="predicted"/>
<dbReference type="GO" id="GO:0003676">
    <property type="term" value="F:nucleic acid binding"/>
    <property type="evidence" value="ECO:0007669"/>
    <property type="project" value="InterPro"/>
</dbReference>
<accession>A0AA91V949</accession>
<dbReference type="GO" id="GO:0015074">
    <property type="term" value="P:DNA integration"/>
    <property type="evidence" value="ECO:0007669"/>
    <property type="project" value="InterPro"/>
</dbReference>
<organism evidence="4 5">
    <name type="scientific">Bacillus pseudomycoides</name>
    <dbReference type="NCBI Taxonomy" id="64104"/>
    <lineage>
        <taxon>Bacteria</taxon>
        <taxon>Bacillati</taxon>
        <taxon>Bacillota</taxon>
        <taxon>Bacilli</taxon>
        <taxon>Bacillales</taxon>
        <taxon>Bacillaceae</taxon>
        <taxon>Bacillus</taxon>
        <taxon>Bacillus cereus group</taxon>
    </lineage>
</organism>
<dbReference type="Pfam" id="PF20310">
    <property type="entry name" value="HTH_Tnp_2"/>
    <property type="match status" value="1"/>
</dbReference>
<dbReference type="EMBL" id="NVOR01000093">
    <property type="protein sequence ID" value="PED80851.1"/>
    <property type="molecule type" value="Genomic_DNA"/>
</dbReference>
<dbReference type="InterPro" id="IPR001584">
    <property type="entry name" value="Integrase_cat-core"/>
</dbReference>
<dbReference type="Pfam" id="PF13276">
    <property type="entry name" value="HTH_21"/>
    <property type="match status" value="1"/>
</dbReference>
<dbReference type="InterPro" id="IPR036397">
    <property type="entry name" value="RNaseH_sf"/>
</dbReference>
<evidence type="ECO:0000313" key="5">
    <source>
        <dbReference type="Proteomes" id="UP000221020"/>
    </source>
</evidence>
<dbReference type="InterPro" id="IPR046929">
    <property type="entry name" value="HTH_Tnp"/>
</dbReference>
<dbReference type="InterPro" id="IPR012337">
    <property type="entry name" value="RNaseH-like_sf"/>
</dbReference>
<dbReference type="NCBIfam" id="NF033516">
    <property type="entry name" value="transpos_IS3"/>
    <property type="match status" value="1"/>
</dbReference>
<dbReference type="InterPro" id="IPR048020">
    <property type="entry name" value="Transpos_IS3"/>
</dbReference>
<evidence type="ECO:0000256" key="2">
    <source>
        <dbReference type="SAM" id="MobiDB-lite"/>
    </source>
</evidence>
<protein>
    <submittedName>
        <fullName evidence="4">IS3 family transposase</fullName>
    </submittedName>
</protein>
<comment type="function">
    <text evidence="1">Involved in the transposition of the insertion sequence.</text>
</comment>
<name>A0AA91V949_9BACI</name>
<evidence type="ECO:0000313" key="4">
    <source>
        <dbReference type="EMBL" id="PED80851.1"/>
    </source>
</evidence>
<dbReference type="PANTHER" id="PTHR46889:SF5">
    <property type="entry name" value="INTEGRASE PROTEIN"/>
    <property type="match status" value="1"/>
</dbReference>
<dbReference type="SUPFAM" id="SSF53098">
    <property type="entry name" value="Ribonuclease H-like"/>
    <property type="match status" value="1"/>
</dbReference>
<feature type="domain" description="Integrase catalytic" evidence="3">
    <location>
        <begin position="277"/>
        <end position="441"/>
    </location>
</feature>
<evidence type="ECO:0000259" key="3">
    <source>
        <dbReference type="PROSITE" id="PS50994"/>
    </source>
</evidence>
<evidence type="ECO:0000256" key="1">
    <source>
        <dbReference type="ARBA" id="ARBA00002286"/>
    </source>
</evidence>
<sequence>MSKIIFNEVQMKQLEKNDNIVKVSERSITYCADFKIKAVKENQSGKGPNQIFLENGFDLEIIGERKPNYCLKRWRKTYERFGEEGFYTERRGKGSAGRPSSKQLSSDDKLKKAEARIAFLEAELGILKKVRRTRKAGVTEETLTPCEKYTLIEQTIRRFQFPRMIRYFCNLAGVSRSGYYTWLRKIDTRIQKEVRDEKDHELIQEIFNRKKKKCGARFIKMALENTKGITMNLKRIFRIMRKYNLVTTIRRANPYKQIAKATQEHKTCPNLSQRQFNQEEPEKSMLTDITYLFYGKGKKAYLSCVKDSTTREILAYHVSPSLQMDIVYQTLDKLKDRLGDTIHPEALLHSDQGIHYTHPEFQRRVKKMGIKQSMSRRGNCLDNAPMESFFGHMKDELDYKCCQTFQFLRQVIDDYMQDYNYDRYQWTLQKMAPIQYRNHLLSA</sequence>